<reference evidence="12" key="1">
    <citation type="submission" date="2010-02" db="EMBL/GenBank/DDBJ databases">
        <title>Sequencing and annotation of the Blastocystis hominis genome.</title>
        <authorList>
            <person name="Wincker P."/>
        </authorList>
    </citation>
    <scope>NUCLEOTIDE SEQUENCE</scope>
    <source>
        <strain evidence="12">Singapore isolate B</strain>
    </source>
</reference>
<keyword evidence="6 10" id="KW-0560">Oxidoreductase</keyword>
<evidence type="ECO:0000256" key="10">
    <source>
        <dbReference type="RuleBase" id="RU364074"/>
    </source>
</evidence>
<accession>D8LXY9</accession>
<proteinExistence type="predicted"/>
<keyword evidence="8" id="KW-0496">Mitochondrion</keyword>
<dbReference type="EMBL" id="FN668639">
    <property type="protein sequence ID" value="CBK20444.2"/>
    <property type="molecule type" value="Genomic_DNA"/>
</dbReference>
<evidence type="ECO:0000256" key="6">
    <source>
        <dbReference type="ARBA" id="ARBA00023002"/>
    </source>
</evidence>
<comment type="catalytic activity">
    <reaction evidence="10">
        <text>N(6)-[(R)-lipoyl]-L-lysyl-[protein] + pyruvate + H(+) = N(6)-[(R)-S(8)-acetyldihydrolipoyl]-L-lysyl-[protein] + CO2</text>
        <dbReference type="Rhea" id="RHEA:19189"/>
        <dbReference type="Rhea" id="RHEA-COMP:10474"/>
        <dbReference type="Rhea" id="RHEA-COMP:10478"/>
        <dbReference type="ChEBI" id="CHEBI:15361"/>
        <dbReference type="ChEBI" id="CHEBI:15378"/>
        <dbReference type="ChEBI" id="CHEBI:16526"/>
        <dbReference type="ChEBI" id="CHEBI:83099"/>
        <dbReference type="ChEBI" id="CHEBI:83111"/>
        <dbReference type="EC" id="1.2.4.1"/>
    </reaction>
</comment>
<dbReference type="Gene3D" id="3.40.50.970">
    <property type="match status" value="1"/>
</dbReference>
<dbReference type="GO" id="GO:0006086">
    <property type="term" value="P:pyruvate decarboxylation to acetyl-CoA"/>
    <property type="evidence" value="ECO:0007669"/>
    <property type="project" value="InterPro"/>
</dbReference>
<dbReference type="GeneID" id="24918074"/>
<evidence type="ECO:0000256" key="5">
    <source>
        <dbReference type="ARBA" id="ARBA00022958"/>
    </source>
</evidence>
<evidence type="ECO:0000256" key="8">
    <source>
        <dbReference type="ARBA" id="ARBA00023128"/>
    </source>
</evidence>
<dbReference type="FunFam" id="3.40.50.920:FF:000001">
    <property type="entry name" value="Pyruvate dehydrogenase E1 beta subunit"/>
    <property type="match status" value="1"/>
</dbReference>
<evidence type="ECO:0000313" key="12">
    <source>
        <dbReference type="EMBL" id="CBK20444.2"/>
    </source>
</evidence>
<dbReference type="InterPro" id="IPR009014">
    <property type="entry name" value="Transketo_C/PFOR_II"/>
</dbReference>
<comment type="subcellular location">
    <subcellularLocation>
        <location evidence="2">Mitochondrion</location>
    </subcellularLocation>
</comment>
<dbReference type="Proteomes" id="UP000008312">
    <property type="component" value="Unassembled WGS sequence"/>
</dbReference>
<dbReference type="InterPro" id="IPR029061">
    <property type="entry name" value="THDP-binding"/>
</dbReference>
<keyword evidence="5" id="KW-0630">Potassium</keyword>
<evidence type="ECO:0000259" key="11">
    <source>
        <dbReference type="SMART" id="SM00861"/>
    </source>
</evidence>
<keyword evidence="7 10" id="KW-0786">Thiamine pyrophosphate</keyword>
<evidence type="ECO:0000256" key="9">
    <source>
        <dbReference type="ARBA" id="ARBA00023317"/>
    </source>
</evidence>
<dbReference type="AlphaFoldDB" id="D8LXY9"/>
<evidence type="ECO:0000256" key="3">
    <source>
        <dbReference type="ARBA" id="ARBA00022723"/>
    </source>
</evidence>
<dbReference type="OMA" id="WYANCPG"/>
<evidence type="ECO:0000256" key="4">
    <source>
        <dbReference type="ARBA" id="ARBA00022946"/>
    </source>
</evidence>
<dbReference type="PANTHER" id="PTHR11624">
    <property type="entry name" value="DEHYDROGENASE RELATED"/>
    <property type="match status" value="1"/>
</dbReference>
<comment type="function">
    <text evidence="10">The pyruvate dehydrogenase complex catalyzes the overall conversion of pyruvate to acetyl-CoA and CO2.</text>
</comment>
<dbReference type="FunCoup" id="D8LXY9">
    <property type="interactions" value="221"/>
</dbReference>
<protein>
    <recommendedName>
        <fullName evidence="10">Pyruvate dehydrogenase E1 component subunit beta</fullName>
        <ecNumber evidence="10">1.2.4.1</ecNumber>
    </recommendedName>
</protein>
<dbReference type="Gene3D" id="3.40.50.920">
    <property type="match status" value="1"/>
</dbReference>
<evidence type="ECO:0000256" key="2">
    <source>
        <dbReference type="ARBA" id="ARBA00004173"/>
    </source>
</evidence>
<dbReference type="GO" id="GO:0004739">
    <property type="term" value="F:pyruvate dehydrogenase (acetyl-transferring) activity"/>
    <property type="evidence" value="ECO:0007669"/>
    <property type="project" value="UniProtKB-UniRule"/>
</dbReference>
<dbReference type="PANTHER" id="PTHR11624:SF96">
    <property type="entry name" value="PYRUVATE DEHYDROGENASE E1 COMPONENT SUBUNIT BETA, MITOCHONDRIAL"/>
    <property type="match status" value="1"/>
</dbReference>
<feature type="domain" description="Transketolase-like pyrimidine-binding" evidence="11">
    <location>
        <begin position="27"/>
        <end position="202"/>
    </location>
</feature>
<sequence>MLALSRAARLSGCSIIRTFSAGAVANMTVRDALNLAMDEEMARDPKVFLMGEEVGKYRGAYKVSQDLYKKYGPERVIDTPITEMGFAGLGVGAAQKGLRPIIEFMTFNFSMQAIDQIVNSAAKSYYMSGGKIHVPIVFRGPNGVAASVAAQHSQCFAAWYSNVPGLKVLAPYSSEDAKCMLKAAIRDDNPVVFLEHELLYGETFPMSEEVLSPDFVYQIGTAKIEREGEDVTLVSFSRGVGRCLEAAKELEKEGIRAEVVNLRSLRPLDRKTIVDSVKKTNHIVTVEEGWPQCGVGAEIAALCMETDAFNYLDAPLERLCGVDVPMPYAFNLEALAVPQAKHVVNAVHRVLGKAK</sequence>
<gene>
    <name evidence="12" type="ORF">GSBLH_T00000783001</name>
</gene>
<name>D8LXY9_BLAHO</name>
<dbReference type="SUPFAM" id="SSF52518">
    <property type="entry name" value="Thiamin diphosphate-binding fold (THDP-binding)"/>
    <property type="match status" value="1"/>
</dbReference>
<dbReference type="InterPro" id="IPR005475">
    <property type="entry name" value="Transketolase-like_Pyr-bd"/>
</dbReference>
<keyword evidence="13" id="KW-1185">Reference proteome</keyword>
<dbReference type="InterPro" id="IPR027110">
    <property type="entry name" value="PDHB_mito-type"/>
</dbReference>
<dbReference type="NCBIfam" id="NF008854">
    <property type="entry name" value="PRK11892.1"/>
    <property type="match status" value="1"/>
</dbReference>
<keyword evidence="3" id="KW-0479">Metal-binding</keyword>
<dbReference type="InterPro" id="IPR033248">
    <property type="entry name" value="Transketolase_C"/>
</dbReference>
<dbReference type="GO" id="GO:0046872">
    <property type="term" value="F:metal ion binding"/>
    <property type="evidence" value="ECO:0007669"/>
    <property type="project" value="UniProtKB-KW"/>
</dbReference>
<evidence type="ECO:0000256" key="7">
    <source>
        <dbReference type="ARBA" id="ARBA00023052"/>
    </source>
</evidence>
<dbReference type="Pfam" id="PF02779">
    <property type="entry name" value="Transket_pyr"/>
    <property type="match status" value="1"/>
</dbReference>
<dbReference type="Pfam" id="PF02780">
    <property type="entry name" value="Transketolase_C"/>
    <property type="match status" value="1"/>
</dbReference>
<dbReference type="EC" id="1.2.4.1" evidence="10"/>
<dbReference type="GO" id="GO:0005739">
    <property type="term" value="C:mitochondrion"/>
    <property type="evidence" value="ECO:0007669"/>
    <property type="project" value="UniProtKB-SubCell"/>
</dbReference>
<dbReference type="RefSeq" id="XP_012894492.1">
    <property type="nucleotide sequence ID" value="XM_013039038.1"/>
</dbReference>
<dbReference type="CDD" id="cd07036">
    <property type="entry name" value="TPP_PYR_E1-PDHc-beta_like"/>
    <property type="match status" value="1"/>
</dbReference>
<organism evidence="12">
    <name type="scientific">Blastocystis hominis</name>
    <dbReference type="NCBI Taxonomy" id="12968"/>
    <lineage>
        <taxon>Eukaryota</taxon>
        <taxon>Sar</taxon>
        <taxon>Stramenopiles</taxon>
        <taxon>Bigyra</taxon>
        <taxon>Opalozoa</taxon>
        <taxon>Opalinata</taxon>
        <taxon>Blastocystidae</taxon>
        <taxon>Blastocystis</taxon>
    </lineage>
</organism>
<keyword evidence="9 10" id="KW-0670">Pyruvate</keyword>
<comment type="cofactor">
    <cofactor evidence="1 10">
        <name>thiamine diphosphate</name>
        <dbReference type="ChEBI" id="CHEBI:58937"/>
    </cofactor>
</comment>
<dbReference type="OrthoDB" id="10266385at2759"/>
<keyword evidence="4" id="KW-0809">Transit peptide</keyword>
<dbReference type="SUPFAM" id="SSF52922">
    <property type="entry name" value="TK C-terminal domain-like"/>
    <property type="match status" value="1"/>
</dbReference>
<evidence type="ECO:0000313" key="13">
    <source>
        <dbReference type="Proteomes" id="UP000008312"/>
    </source>
</evidence>
<dbReference type="FunFam" id="3.40.50.970:FF:000006">
    <property type="entry name" value="Pyruvate dehydrogenase E1 component subunit beta"/>
    <property type="match status" value="1"/>
</dbReference>
<dbReference type="NCBIfam" id="NF006667">
    <property type="entry name" value="PRK09212.1"/>
    <property type="match status" value="1"/>
</dbReference>
<dbReference type="SMART" id="SM00861">
    <property type="entry name" value="Transket_pyr"/>
    <property type="match status" value="1"/>
</dbReference>
<evidence type="ECO:0000256" key="1">
    <source>
        <dbReference type="ARBA" id="ARBA00001964"/>
    </source>
</evidence>
<dbReference type="InParanoid" id="D8LXY9"/>